<dbReference type="InterPro" id="IPR012110">
    <property type="entry name" value="PDC/IPDC-like"/>
</dbReference>
<evidence type="ECO:0000256" key="4">
    <source>
        <dbReference type="ARBA" id="ARBA00022723"/>
    </source>
</evidence>
<evidence type="ECO:0000256" key="5">
    <source>
        <dbReference type="ARBA" id="ARBA00022793"/>
    </source>
</evidence>
<dbReference type="InterPro" id="IPR012001">
    <property type="entry name" value="Thiamin_PyroP_enz_TPP-bd_dom"/>
</dbReference>
<dbReference type="GO" id="GO:0000949">
    <property type="term" value="P:aromatic amino acid family catabolic process to alcohol via Ehrlich pathway"/>
    <property type="evidence" value="ECO:0007669"/>
    <property type="project" value="TreeGrafter"/>
</dbReference>
<comment type="similarity">
    <text evidence="3">Belongs to the TPP enzyme family.</text>
</comment>
<keyword evidence="6" id="KW-0460">Magnesium</keyword>
<evidence type="ECO:0000256" key="7">
    <source>
        <dbReference type="ARBA" id="ARBA00023052"/>
    </source>
</evidence>
<sequence length="103" mass="11197">MKIQIGKFLNKRLKELGIQQVFGVPGDFNLSYLEQIEESDDLEFVGNCNELNAAYATDGYSRNKGFGAFVTTYGVGDLSAIGGIAGSYTENIAVIHISILQPM</sequence>
<dbReference type="Gene3D" id="3.40.50.970">
    <property type="match status" value="1"/>
</dbReference>
<dbReference type="CDD" id="cd07038">
    <property type="entry name" value="TPP_PYR_PDC_IPDC_like"/>
    <property type="match status" value="1"/>
</dbReference>
<feature type="domain" description="Thiamine pyrophosphate enzyme N-terminal TPP-binding" evidence="9">
    <location>
        <begin position="5"/>
        <end position="101"/>
    </location>
</feature>
<dbReference type="PANTHER" id="PTHR43452">
    <property type="entry name" value="PYRUVATE DECARBOXYLASE"/>
    <property type="match status" value="1"/>
</dbReference>
<evidence type="ECO:0000313" key="11">
    <source>
        <dbReference type="Proteomes" id="UP000051322"/>
    </source>
</evidence>
<dbReference type="GO" id="GO:0005829">
    <property type="term" value="C:cytosol"/>
    <property type="evidence" value="ECO:0007669"/>
    <property type="project" value="TreeGrafter"/>
</dbReference>
<protein>
    <recommendedName>
        <fullName evidence="9">Thiamine pyrophosphate enzyme N-terminal TPP-binding domain-containing protein</fullName>
    </recommendedName>
</protein>
<dbReference type="Pfam" id="PF02776">
    <property type="entry name" value="TPP_enzyme_N"/>
    <property type="match status" value="1"/>
</dbReference>
<dbReference type="GO" id="GO:0046872">
    <property type="term" value="F:metal ion binding"/>
    <property type="evidence" value="ECO:0007669"/>
    <property type="project" value="UniProtKB-KW"/>
</dbReference>
<dbReference type="EMBL" id="LLFE01000125">
    <property type="protein sequence ID" value="KQD14656.1"/>
    <property type="molecule type" value="Genomic_DNA"/>
</dbReference>
<keyword evidence="8" id="KW-0456">Lyase</keyword>
<keyword evidence="5" id="KW-0210">Decarboxylase</keyword>
<keyword evidence="4" id="KW-0479">Metal-binding</keyword>
<organism evidence="10 11">
    <name type="scientific">Acinetobacter baumannii</name>
    <dbReference type="NCBI Taxonomy" id="470"/>
    <lineage>
        <taxon>Bacteria</taxon>
        <taxon>Pseudomonadati</taxon>
        <taxon>Pseudomonadota</taxon>
        <taxon>Gammaproteobacteria</taxon>
        <taxon>Moraxellales</taxon>
        <taxon>Moraxellaceae</taxon>
        <taxon>Acinetobacter</taxon>
        <taxon>Acinetobacter calcoaceticus/baumannii complex</taxon>
    </lineage>
</organism>
<dbReference type="AlphaFoldDB" id="A0AB73FBM9"/>
<comment type="cofactor">
    <cofactor evidence="1">
        <name>a metal cation</name>
        <dbReference type="ChEBI" id="CHEBI:25213"/>
    </cofactor>
</comment>
<dbReference type="InterPro" id="IPR047213">
    <property type="entry name" value="TPP_PYR_PDC_IPDC-like"/>
</dbReference>
<dbReference type="Proteomes" id="UP000051322">
    <property type="component" value="Unassembled WGS sequence"/>
</dbReference>
<keyword evidence="7" id="KW-0786">Thiamine pyrophosphate</keyword>
<reference evidence="10 11" key="1">
    <citation type="submission" date="2015-10" db="EMBL/GenBank/DDBJ databases">
        <title>The utility of whole genome sequencing in characterizing Acinetobacter epidemiology and analyzing hospital outbreaks.</title>
        <authorList>
            <person name="Ozer E.A."/>
            <person name="Fitzpatrick M.A."/>
            <person name="Hauser A.R."/>
        </authorList>
    </citation>
    <scope>NUCLEOTIDE SEQUENCE [LARGE SCALE GENOMIC DNA]</scope>
    <source>
        <strain evidence="10 11">ABBL059</strain>
    </source>
</reference>
<accession>A0AB73FBM9</accession>
<comment type="cofactor">
    <cofactor evidence="2">
        <name>thiamine diphosphate</name>
        <dbReference type="ChEBI" id="CHEBI:58937"/>
    </cofactor>
</comment>
<dbReference type="PANTHER" id="PTHR43452:SF30">
    <property type="entry name" value="PYRUVATE DECARBOXYLASE ISOZYME 1-RELATED"/>
    <property type="match status" value="1"/>
</dbReference>
<dbReference type="SUPFAM" id="SSF52518">
    <property type="entry name" value="Thiamin diphosphate-binding fold (THDP-binding)"/>
    <property type="match status" value="1"/>
</dbReference>
<dbReference type="GO" id="GO:0030976">
    <property type="term" value="F:thiamine pyrophosphate binding"/>
    <property type="evidence" value="ECO:0007669"/>
    <property type="project" value="InterPro"/>
</dbReference>
<proteinExistence type="inferred from homology"/>
<evidence type="ECO:0000259" key="9">
    <source>
        <dbReference type="Pfam" id="PF02776"/>
    </source>
</evidence>
<evidence type="ECO:0000256" key="1">
    <source>
        <dbReference type="ARBA" id="ARBA00001920"/>
    </source>
</evidence>
<name>A0AB73FBM9_ACIBA</name>
<evidence type="ECO:0000256" key="2">
    <source>
        <dbReference type="ARBA" id="ARBA00001964"/>
    </source>
</evidence>
<evidence type="ECO:0000256" key="3">
    <source>
        <dbReference type="ARBA" id="ARBA00007812"/>
    </source>
</evidence>
<evidence type="ECO:0000313" key="10">
    <source>
        <dbReference type="EMBL" id="KQD14656.1"/>
    </source>
</evidence>
<evidence type="ECO:0000256" key="6">
    <source>
        <dbReference type="ARBA" id="ARBA00022842"/>
    </source>
</evidence>
<comment type="caution">
    <text evidence="10">The sequence shown here is derived from an EMBL/GenBank/DDBJ whole genome shotgun (WGS) entry which is preliminary data.</text>
</comment>
<dbReference type="InterPro" id="IPR029061">
    <property type="entry name" value="THDP-binding"/>
</dbReference>
<dbReference type="GO" id="GO:0004737">
    <property type="term" value="F:pyruvate decarboxylase activity"/>
    <property type="evidence" value="ECO:0007669"/>
    <property type="project" value="TreeGrafter"/>
</dbReference>
<evidence type="ECO:0000256" key="8">
    <source>
        <dbReference type="ARBA" id="ARBA00023239"/>
    </source>
</evidence>
<gene>
    <name evidence="10" type="ORF">APD06_20665</name>
</gene>